<reference evidence="2" key="1">
    <citation type="journal article" date="2023" name="Nat. Plants">
        <title>Single-cell RNA sequencing provides a high-resolution roadmap for understanding the multicellular compartmentation of specialized metabolism.</title>
        <authorList>
            <person name="Sun S."/>
            <person name="Shen X."/>
            <person name="Li Y."/>
            <person name="Li Y."/>
            <person name="Wang S."/>
            <person name="Li R."/>
            <person name="Zhang H."/>
            <person name="Shen G."/>
            <person name="Guo B."/>
            <person name="Wei J."/>
            <person name="Xu J."/>
            <person name="St-Pierre B."/>
            <person name="Chen S."/>
            <person name="Sun C."/>
        </authorList>
    </citation>
    <scope>NUCLEOTIDE SEQUENCE [LARGE SCALE GENOMIC DNA]</scope>
</reference>
<dbReference type="Proteomes" id="UP001060085">
    <property type="component" value="Linkage Group LG07"/>
</dbReference>
<protein>
    <submittedName>
        <fullName evidence="1">Uncharacterized protein</fullName>
    </submittedName>
</protein>
<evidence type="ECO:0000313" key="1">
    <source>
        <dbReference type="EMBL" id="KAI5652470.1"/>
    </source>
</evidence>
<comment type="caution">
    <text evidence="1">The sequence shown here is derived from an EMBL/GenBank/DDBJ whole genome shotgun (WGS) entry which is preliminary data.</text>
</comment>
<accession>A0ACB9ZW35</accession>
<organism evidence="1 2">
    <name type="scientific">Catharanthus roseus</name>
    <name type="common">Madagascar periwinkle</name>
    <name type="synonym">Vinca rosea</name>
    <dbReference type="NCBI Taxonomy" id="4058"/>
    <lineage>
        <taxon>Eukaryota</taxon>
        <taxon>Viridiplantae</taxon>
        <taxon>Streptophyta</taxon>
        <taxon>Embryophyta</taxon>
        <taxon>Tracheophyta</taxon>
        <taxon>Spermatophyta</taxon>
        <taxon>Magnoliopsida</taxon>
        <taxon>eudicotyledons</taxon>
        <taxon>Gunneridae</taxon>
        <taxon>Pentapetalae</taxon>
        <taxon>asterids</taxon>
        <taxon>lamiids</taxon>
        <taxon>Gentianales</taxon>
        <taxon>Apocynaceae</taxon>
        <taxon>Rauvolfioideae</taxon>
        <taxon>Vinceae</taxon>
        <taxon>Catharanthinae</taxon>
        <taxon>Catharanthus</taxon>
    </lineage>
</organism>
<evidence type="ECO:0000313" key="2">
    <source>
        <dbReference type="Proteomes" id="UP001060085"/>
    </source>
</evidence>
<dbReference type="EMBL" id="CM044707">
    <property type="protein sequence ID" value="KAI5652470.1"/>
    <property type="molecule type" value="Genomic_DNA"/>
</dbReference>
<proteinExistence type="predicted"/>
<sequence length="174" mass="20791">MEDDLHRVQQALEGLEQQLSCLAKGVKDLRREEEAILEQSNRRNLGGYLMHNNQREYGNFSPHARSYENNSYDCYESNRFGARDCHNDISCKGVPRNDVRNGRNYMNMDERFHKRRDKYEGYYNSYNYGGYKYRRSSQTLENTSRPLSYNNLKLPLSCRTFGFYEYVAWEKKVE</sequence>
<keyword evidence="2" id="KW-1185">Reference proteome</keyword>
<gene>
    <name evidence="1" type="ORF">M9H77_29657</name>
</gene>
<name>A0ACB9ZW35_CATRO</name>